<dbReference type="PANTHER" id="PTHR43227:SF7">
    <property type="entry name" value="ARABINOOLIGOSACCHARIDES TRANSPORT SYSTEM PERMEASE PROTEIN ARAP"/>
    <property type="match status" value="1"/>
</dbReference>
<keyword evidence="3" id="KW-0813">Transport</keyword>
<evidence type="ECO:0000256" key="1">
    <source>
        <dbReference type="ARBA" id="ARBA00004651"/>
    </source>
</evidence>
<proteinExistence type="inferred from homology"/>
<sequence length="84" mass="9512">MASIASLAVPYDAAVAHRRSEARLAWMLAMPAMILLFLFVLLPVASVIVLGFTDFELGYGKFRFVGFENYAHLITDRTFRKSLW</sequence>
<keyword evidence="7 8" id="KW-0472">Membrane</keyword>
<keyword evidence="6 8" id="KW-1133">Transmembrane helix</keyword>
<gene>
    <name evidence="9" type="ORF">GUK36_40610</name>
</gene>
<feature type="non-terminal residue" evidence="9">
    <location>
        <position position="84"/>
    </location>
</feature>
<accession>A0A6P0DVZ1</accession>
<evidence type="ECO:0000256" key="2">
    <source>
        <dbReference type="ARBA" id="ARBA00009306"/>
    </source>
</evidence>
<feature type="transmembrane region" description="Helical" evidence="8">
    <location>
        <begin position="28"/>
        <end position="52"/>
    </location>
</feature>
<dbReference type="InterPro" id="IPR050809">
    <property type="entry name" value="UgpAE/MalFG_permease"/>
</dbReference>
<evidence type="ECO:0000256" key="3">
    <source>
        <dbReference type="ARBA" id="ARBA00022448"/>
    </source>
</evidence>
<dbReference type="EMBL" id="WXXP01000629">
    <property type="protein sequence ID" value="NEK55536.1"/>
    <property type="molecule type" value="Genomic_DNA"/>
</dbReference>
<dbReference type="PANTHER" id="PTHR43227">
    <property type="entry name" value="BLL4140 PROTEIN"/>
    <property type="match status" value="1"/>
</dbReference>
<evidence type="ECO:0000256" key="5">
    <source>
        <dbReference type="ARBA" id="ARBA00022692"/>
    </source>
</evidence>
<dbReference type="InterPro" id="IPR035906">
    <property type="entry name" value="MetI-like_sf"/>
</dbReference>
<protein>
    <submittedName>
        <fullName evidence="9">Sugar ABC transporter permease</fullName>
    </submittedName>
</protein>
<dbReference type="Gene3D" id="1.10.3720.10">
    <property type="entry name" value="MetI-like"/>
    <property type="match status" value="1"/>
</dbReference>
<dbReference type="SUPFAM" id="SSF161098">
    <property type="entry name" value="MetI-like"/>
    <property type="match status" value="1"/>
</dbReference>
<dbReference type="AlphaFoldDB" id="A0A6P0DVZ1"/>
<evidence type="ECO:0000313" key="9">
    <source>
        <dbReference type="EMBL" id="NEK55536.1"/>
    </source>
</evidence>
<keyword evidence="4" id="KW-1003">Cell membrane</keyword>
<evidence type="ECO:0000256" key="8">
    <source>
        <dbReference type="SAM" id="Phobius"/>
    </source>
</evidence>
<dbReference type="GO" id="GO:0005886">
    <property type="term" value="C:plasma membrane"/>
    <property type="evidence" value="ECO:0007669"/>
    <property type="project" value="UniProtKB-SubCell"/>
</dbReference>
<dbReference type="Proteomes" id="UP000471409">
    <property type="component" value="Unassembled WGS sequence"/>
</dbReference>
<comment type="subcellular location">
    <subcellularLocation>
        <location evidence="1">Cell membrane</location>
        <topology evidence="1">Multi-pass membrane protein</topology>
    </subcellularLocation>
</comment>
<reference evidence="9 10" key="1">
    <citation type="submission" date="2020-01" db="EMBL/GenBank/DDBJ databases">
        <title>Rhizobium genotypes associated with high levels of biological nitrogen fixation by grain legumes in a temperate-maritime cropping system.</title>
        <authorList>
            <person name="Maluk M."/>
            <person name="Francesc Ferrando Molina F."/>
            <person name="Lopez Del Egido L."/>
            <person name="Lafos M."/>
            <person name="Langarica-Fuentes A."/>
            <person name="Gebre Yohannes G."/>
            <person name="Young M.W."/>
            <person name="Martin P."/>
            <person name="Gantlett R."/>
            <person name="Kenicer G."/>
            <person name="Hawes C."/>
            <person name="Begg G.S."/>
            <person name="Quilliam R.S."/>
            <person name="Squire G.R."/>
            <person name="Poole P.S."/>
            <person name="Young P.W."/>
            <person name="Iannetta P.M."/>
            <person name="James E.K."/>
        </authorList>
    </citation>
    <scope>NUCLEOTIDE SEQUENCE [LARGE SCALE GENOMIC DNA]</scope>
    <source>
        <strain evidence="9 10">JHI944</strain>
    </source>
</reference>
<comment type="caution">
    <text evidence="9">The sequence shown here is derived from an EMBL/GenBank/DDBJ whole genome shotgun (WGS) entry which is preliminary data.</text>
</comment>
<comment type="similarity">
    <text evidence="2">Belongs to the binding-protein-dependent transport system permease family.</text>
</comment>
<organism evidence="9 10">
    <name type="scientific">Rhizobium leguminosarum</name>
    <dbReference type="NCBI Taxonomy" id="384"/>
    <lineage>
        <taxon>Bacteria</taxon>
        <taxon>Pseudomonadati</taxon>
        <taxon>Pseudomonadota</taxon>
        <taxon>Alphaproteobacteria</taxon>
        <taxon>Hyphomicrobiales</taxon>
        <taxon>Rhizobiaceae</taxon>
        <taxon>Rhizobium/Agrobacterium group</taxon>
        <taxon>Rhizobium</taxon>
    </lineage>
</organism>
<evidence type="ECO:0000256" key="6">
    <source>
        <dbReference type="ARBA" id="ARBA00022989"/>
    </source>
</evidence>
<evidence type="ECO:0000256" key="7">
    <source>
        <dbReference type="ARBA" id="ARBA00023136"/>
    </source>
</evidence>
<keyword evidence="5 8" id="KW-0812">Transmembrane</keyword>
<name>A0A6P0DVZ1_RHILE</name>
<evidence type="ECO:0000256" key="4">
    <source>
        <dbReference type="ARBA" id="ARBA00022475"/>
    </source>
</evidence>
<evidence type="ECO:0000313" key="10">
    <source>
        <dbReference type="Proteomes" id="UP000471409"/>
    </source>
</evidence>